<reference evidence="1 2" key="1">
    <citation type="submission" date="2017-05" db="EMBL/GenBank/DDBJ databases">
        <authorList>
            <person name="Varghese N."/>
            <person name="Submissions S."/>
        </authorList>
    </citation>
    <scope>NUCLEOTIDE SEQUENCE [LARGE SCALE GENOMIC DNA]</scope>
    <source>
        <strain evidence="1 2">DSM 21194</strain>
    </source>
</reference>
<sequence>MDQELIQRSRYVLRSRVRRLQTCPDSIIHNNFQQFINWLNNHPLFSSLIMKLEERDDKFINQIETIAEEAPGKSRYDPGSCSPSTITEHTSMCYQIIKSLAQMDDDFDDQHFEFLLRCYAEFATGKEYYKLDDALEVIRDLIVDSLYEYLDEEIDFRNSIYLLLLKYKQRSEWFRRNRLSKYASNGLENLEGEKALAFNLQEYVLDQGVEFFVEPTSSSGIADLVLRDSHGQYLIIDAKFIKGGSSSSTIIKKLVNGFHQVHRYCEDYNEDAGFLVTFNQSKSKISLDLEILHGFNYLKFGGKVIYHIFINLAFLPSASKSGKAEEITISQQDLIEQIK</sequence>
<dbReference type="OrthoDB" id="1452260at2"/>
<protein>
    <submittedName>
        <fullName evidence="1">Uncharacterized protein</fullName>
    </submittedName>
</protein>
<dbReference type="AlphaFoldDB" id="A0A521F8Q6"/>
<evidence type="ECO:0000313" key="2">
    <source>
        <dbReference type="Proteomes" id="UP000317593"/>
    </source>
</evidence>
<gene>
    <name evidence="1" type="ORF">SAMN06265218_12620</name>
</gene>
<keyword evidence="2" id="KW-1185">Reference proteome</keyword>
<name>A0A521F8Q6_9BACT</name>
<dbReference type="EMBL" id="FXTH01000026">
    <property type="protein sequence ID" value="SMO92548.1"/>
    <property type="molecule type" value="Genomic_DNA"/>
</dbReference>
<evidence type="ECO:0000313" key="1">
    <source>
        <dbReference type="EMBL" id="SMO92548.1"/>
    </source>
</evidence>
<organism evidence="1 2">
    <name type="scientific">Fodinibius sediminis</name>
    <dbReference type="NCBI Taxonomy" id="1214077"/>
    <lineage>
        <taxon>Bacteria</taxon>
        <taxon>Pseudomonadati</taxon>
        <taxon>Balneolota</taxon>
        <taxon>Balneolia</taxon>
        <taxon>Balneolales</taxon>
        <taxon>Balneolaceae</taxon>
        <taxon>Fodinibius</taxon>
    </lineage>
</organism>
<dbReference type="Proteomes" id="UP000317593">
    <property type="component" value="Unassembled WGS sequence"/>
</dbReference>
<accession>A0A521F8Q6</accession>
<proteinExistence type="predicted"/>